<dbReference type="InterPro" id="IPR013103">
    <property type="entry name" value="RVT_2"/>
</dbReference>
<dbReference type="EMBL" id="BQNB010013388">
    <property type="protein sequence ID" value="GJT15347.1"/>
    <property type="molecule type" value="Genomic_DNA"/>
</dbReference>
<keyword evidence="1" id="KW-0175">Coiled coil</keyword>
<dbReference type="PANTHER" id="PTHR11439:SF495">
    <property type="entry name" value="REVERSE TRANSCRIPTASE, RNA-DEPENDENT DNA POLYMERASE-RELATED"/>
    <property type="match status" value="1"/>
</dbReference>
<dbReference type="PROSITE" id="PS50994">
    <property type="entry name" value="INTEGRASE"/>
    <property type="match status" value="1"/>
</dbReference>
<dbReference type="Gene3D" id="3.30.420.10">
    <property type="entry name" value="Ribonuclease H-like superfamily/Ribonuclease H"/>
    <property type="match status" value="1"/>
</dbReference>
<keyword evidence="5" id="KW-1185">Reference proteome</keyword>
<name>A0ABQ5BND1_9ASTR</name>
<proteinExistence type="predicted"/>
<dbReference type="InterPro" id="IPR012337">
    <property type="entry name" value="RNaseH-like_sf"/>
</dbReference>
<dbReference type="Proteomes" id="UP001151760">
    <property type="component" value="Unassembled WGS sequence"/>
</dbReference>
<organism evidence="4 5">
    <name type="scientific">Tanacetum coccineum</name>
    <dbReference type="NCBI Taxonomy" id="301880"/>
    <lineage>
        <taxon>Eukaryota</taxon>
        <taxon>Viridiplantae</taxon>
        <taxon>Streptophyta</taxon>
        <taxon>Embryophyta</taxon>
        <taxon>Tracheophyta</taxon>
        <taxon>Spermatophyta</taxon>
        <taxon>Magnoliopsida</taxon>
        <taxon>eudicotyledons</taxon>
        <taxon>Gunneridae</taxon>
        <taxon>Pentapetalae</taxon>
        <taxon>asterids</taxon>
        <taxon>campanulids</taxon>
        <taxon>Asterales</taxon>
        <taxon>Asteraceae</taxon>
        <taxon>Asteroideae</taxon>
        <taxon>Anthemideae</taxon>
        <taxon>Anthemidinae</taxon>
        <taxon>Tanacetum</taxon>
    </lineage>
</organism>
<dbReference type="Pfam" id="PF07727">
    <property type="entry name" value="RVT_2"/>
    <property type="match status" value="1"/>
</dbReference>
<feature type="region of interest" description="Disordered" evidence="2">
    <location>
        <begin position="685"/>
        <end position="779"/>
    </location>
</feature>
<feature type="compositionally biased region" description="Polar residues" evidence="2">
    <location>
        <begin position="741"/>
        <end position="756"/>
    </location>
</feature>
<protein>
    <submittedName>
        <fullName evidence="4">Ribonuclease H-like domain-containing protein</fullName>
    </submittedName>
</protein>
<accession>A0ABQ5BND1</accession>
<feature type="compositionally biased region" description="Polar residues" evidence="2">
    <location>
        <begin position="685"/>
        <end position="695"/>
    </location>
</feature>
<dbReference type="InterPro" id="IPR001584">
    <property type="entry name" value="Integrase_cat-core"/>
</dbReference>
<evidence type="ECO:0000256" key="2">
    <source>
        <dbReference type="SAM" id="MobiDB-lite"/>
    </source>
</evidence>
<feature type="coiled-coil region" evidence="1">
    <location>
        <begin position="1523"/>
        <end position="1550"/>
    </location>
</feature>
<reference evidence="4" key="1">
    <citation type="journal article" date="2022" name="Int. J. Mol. Sci.">
        <title>Draft Genome of Tanacetum Coccineum: Genomic Comparison of Closely Related Tanacetum-Family Plants.</title>
        <authorList>
            <person name="Yamashiro T."/>
            <person name="Shiraishi A."/>
            <person name="Nakayama K."/>
            <person name="Satake H."/>
        </authorList>
    </citation>
    <scope>NUCLEOTIDE SEQUENCE</scope>
</reference>
<sequence>MALPNKDQLKFHSYQDAKLLMEAIEKRYGGNKESKKVQMTLLKQQYENFAALSSESIDQTFDRNKAEIETISLDDLYNNLKIYEHELTDNLCDDVICAFLASQPKLLPQHLKKSGTNFIPDDLEKWIINGDAMLTIRARRFIKRTRKKLDINGQRILATAATPAVESFINLTDKSGSDKGYHSVPPPLTGNFIPRKPDLTFIDEIVESENLDVTTVATPRNVKTVADKGISNTVESNAVRMDNTSAPIIERLGIPDGEIIKNFSNKISNPHPKRSFVLQAVLTRSGKLSTASAAVNTVRPVNTANTKAVNTARPVNTAASKQTVNHPRPINNTFKRGYSQSSRPFNRYFANKNSITKTNVNTVSVKHTTARDRAVVRNKGKGANAVKASACWDNPQQKEYKEKAVINSGCSRHMIGNKISSKGKIKTRTLDFEDVYFCKELKYNLFSVSQISDKKNNVLFTDTECLVLSSDFKLLDESQVLLKVLRKDNIYSVDLKSVVPTGYLTCLIDKATIDESNTWSDNGTEFKNSIMNQFCEIKEIKREFSVARTPRQNGVAERKNRTLIEAARTMVLVIKPHNKTPYELIRGRPPLIDFMKPFGCPVTILNTRDHLGKFEGKADEGYFVVSKTMRVFNKRTRIVDETLNIIFLKNSPNVKGNGPDWLFDVDSLSISMNYVAVVVGNKTNGIAGTKDNTVSGPKDRERDTGIKLIEVDENEASDTSGKDDEPTRSESERLNQREMQTENTNSTNGINTVSTHVSTPRPTVDTVVPSPPVNTDRPSVNTTNAFKEHLFERFSPFKNAFSLPPVPNISSMDNTGIFGNAYDDEDVEEEVDINNNKSQGFSKLFVFLFLISKGTQKVLQALEDPRWVEAMHNELLQFKLLNVWSLVDLPRDKWAIGTKWVFKNKKDERGIVVKNKARLVAQGHTQEEGINYDKVFAPVARIEAIRLFLAYASFKDFVVYQMDVKSAFLYGKIEEDVYVYQPPRFEDPHFPNKVYKVEKALYGLHQAPRAWYETLSTYLLNNGFHRGQIDKTLFIRRHKDDILLVQVYVDDIIIGSTKKKMSTEFESLMYENFQMSSIGELSFFLGLQVKQKSDGIFISQDKYVAEILKKFDFASIKTASTPMETNKPLTKDEEAENVDVHLYRSMIRSLMYLTASRLDIMFDVCACAWFQVTPKTSHLHAVKRIFRYLKGQPKLGLWYPRDSPFDLEAYFDSDYAGASLDRKSTTGGEAINHKCFMNQNPGNSKEVGIPRYLSLVVPLRKVGDEAVHKELGDRMERAATTASSSEAEQDSGSGPRCQETILGDVDAQTRFETTSNQSIDPPLSKVNTFRSGEDNMKILELMDIFKLTAVSLRLILVIQLNAAKHQVSTAESDGFAEIIDFLKASSVSYALTVNPIIYTSCIQQFWATAQVKMNANQIRYALTVNPTIYTSCTKQFWATAQVKMVNEERQLQALVDKKKVIIIETSIRSDLNLEDAGGTDCLPTDTIFEELARMGGEDRMQLHELMNLCTKLSDRVLALETTNTTKSLEIASLKSRVKQLEKKASKRTHKFKRLYRVGSTRRVESSNNEVDETQGRSDDTEMFDTDALIGDEVSAAETLTTAGIKIPVSTASPSTTAVTPPVITKVEITLAQTLVELKSAKSKVVIQEPVHSTVTTVPSTIPKAKGITFRDAGETTTRTPTIVSSSSIKDKGKAKMIEPKVPLNKKDQIMLDEDLARRLDAKEQETARLERENLCKRLQEQEQGELTIEEKSKLFMELMNERKRQFAKDEEIAIDAIPLATKLPVIVDYKLHKEGIYKDVLWRIVKAKHNDTRPEDEFKRVLWGDFKVVFEPDIISDVWRMLHGYRVTIWKLIDSSGVHFVSHMENIKKENERFECIPPEYDEEFVIKKLKDSEAEHQV</sequence>
<reference evidence="4" key="2">
    <citation type="submission" date="2022-01" db="EMBL/GenBank/DDBJ databases">
        <authorList>
            <person name="Yamashiro T."/>
            <person name="Shiraishi A."/>
            <person name="Satake H."/>
            <person name="Nakayama K."/>
        </authorList>
    </citation>
    <scope>NUCLEOTIDE SEQUENCE</scope>
</reference>
<dbReference type="PANTHER" id="PTHR11439">
    <property type="entry name" value="GAG-POL-RELATED RETROTRANSPOSON"/>
    <property type="match status" value="1"/>
</dbReference>
<dbReference type="InterPro" id="IPR043502">
    <property type="entry name" value="DNA/RNA_pol_sf"/>
</dbReference>
<evidence type="ECO:0000313" key="4">
    <source>
        <dbReference type="EMBL" id="GJT15347.1"/>
    </source>
</evidence>
<feature type="domain" description="Integrase catalytic" evidence="3">
    <location>
        <begin position="520"/>
        <end position="627"/>
    </location>
</feature>
<dbReference type="InterPro" id="IPR036397">
    <property type="entry name" value="RNaseH_sf"/>
</dbReference>
<dbReference type="SUPFAM" id="SSF56672">
    <property type="entry name" value="DNA/RNA polymerases"/>
    <property type="match status" value="1"/>
</dbReference>
<comment type="caution">
    <text evidence="4">The sequence shown here is derived from an EMBL/GenBank/DDBJ whole genome shotgun (WGS) entry which is preliminary data.</text>
</comment>
<feature type="region of interest" description="Disordered" evidence="2">
    <location>
        <begin position="1274"/>
        <end position="1296"/>
    </location>
</feature>
<feature type="compositionally biased region" description="Basic and acidic residues" evidence="2">
    <location>
        <begin position="720"/>
        <end position="740"/>
    </location>
</feature>
<evidence type="ECO:0000256" key="1">
    <source>
        <dbReference type="SAM" id="Coils"/>
    </source>
</evidence>
<gene>
    <name evidence="4" type="ORF">Tco_0874053</name>
</gene>
<evidence type="ECO:0000259" key="3">
    <source>
        <dbReference type="PROSITE" id="PS50994"/>
    </source>
</evidence>
<evidence type="ECO:0000313" key="5">
    <source>
        <dbReference type="Proteomes" id="UP001151760"/>
    </source>
</evidence>
<dbReference type="SUPFAM" id="SSF53098">
    <property type="entry name" value="Ribonuclease H-like"/>
    <property type="match status" value="1"/>
</dbReference>
<feature type="coiled-coil region" evidence="1">
    <location>
        <begin position="1712"/>
        <end position="1741"/>
    </location>
</feature>
<feature type="compositionally biased region" description="Low complexity" evidence="2">
    <location>
        <begin position="757"/>
        <end position="776"/>
    </location>
</feature>